<organism evidence="6">
    <name type="scientific">Schistocephalus solidus</name>
    <name type="common">Tapeworm</name>
    <dbReference type="NCBI Taxonomy" id="70667"/>
    <lineage>
        <taxon>Eukaryota</taxon>
        <taxon>Metazoa</taxon>
        <taxon>Spiralia</taxon>
        <taxon>Lophotrochozoa</taxon>
        <taxon>Platyhelminthes</taxon>
        <taxon>Cestoda</taxon>
        <taxon>Eucestoda</taxon>
        <taxon>Diphyllobothriidea</taxon>
        <taxon>Diphyllobothriidae</taxon>
        <taxon>Schistocephalus</taxon>
    </lineage>
</organism>
<feature type="transmembrane region" description="Helical" evidence="5">
    <location>
        <begin position="226"/>
        <end position="248"/>
    </location>
</feature>
<dbReference type="InterPro" id="IPR018520">
    <property type="entry name" value="UPP_synth-like_CS"/>
</dbReference>
<dbReference type="AlphaFoldDB" id="A0A0X3P0V6"/>
<accession>A0A0X3P0V6</accession>
<keyword evidence="5" id="KW-1133">Transmembrane helix</keyword>
<comment type="similarity">
    <text evidence="1 5">Belongs to the UPP synthase family.</text>
</comment>
<evidence type="ECO:0000313" key="6">
    <source>
        <dbReference type="EMBL" id="JAP43427.1"/>
    </source>
</evidence>
<dbReference type="PANTHER" id="PTHR10291:SF43">
    <property type="entry name" value="DEHYDRODOLICHYL DIPHOSPHATE SYNTHASE COMPLEX SUBUNIT DHDDS"/>
    <property type="match status" value="1"/>
</dbReference>
<sequence>MSWYDREYKYSFIQKFALNVLKQGVLPKHVAFIMDGNRRFAANRGLLKSEGHRYGFSKLTETITWCHDLGITEVSVYAFSIENFKRPESEVNFLMNLAAEKFQEFIDKNDELTERGVCVRVIGNLSLLPPVVRRLAAQVMLLTRHNTKATLNILLAYATRDELTHAAESIRLGVQEGVLLESDISPDVISRCCYLRASQPVDIIVRTSGEVRLSDFMVWQAVESSAVFYFFKTFWPTFTFWHLAAAILRFQFNRMVLRTPSDSSATHTPNNVPYFDSMGKSNFGTAKRLTAFFDLVEERELSTLQNHANSSHPLGSDDRTDQ</sequence>
<dbReference type="CDD" id="cd00475">
    <property type="entry name" value="Cis_IPPS"/>
    <property type="match status" value="1"/>
</dbReference>
<comment type="catalytic activity">
    <reaction evidence="4">
        <text>n isopentenyl diphosphate + (2E,6E)-farnesyl diphosphate = a di-trans,poly-cis-polyprenyl diphosphate + n diphosphate</text>
        <dbReference type="Rhea" id="RHEA:53008"/>
        <dbReference type="Rhea" id="RHEA-COMP:19494"/>
        <dbReference type="ChEBI" id="CHEBI:33019"/>
        <dbReference type="ChEBI" id="CHEBI:128769"/>
        <dbReference type="ChEBI" id="CHEBI:136960"/>
        <dbReference type="ChEBI" id="CHEBI:175763"/>
        <dbReference type="EC" id="2.5.1.87"/>
    </reaction>
</comment>
<evidence type="ECO:0000256" key="3">
    <source>
        <dbReference type="ARBA" id="ARBA00022842"/>
    </source>
</evidence>
<evidence type="ECO:0000256" key="1">
    <source>
        <dbReference type="ARBA" id="ARBA00005432"/>
    </source>
</evidence>
<dbReference type="GO" id="GO:1904423">
    <property type="term" value="C:dehydrodolichyl diphosphate synthase complex"/>
    <property type="evidence" value="ECO:0007669"/>
    <property type="project" value="TreeGrafter"/>
</dbReference>
<keyword evidence="3" id="KW-0460">Magnesium</keyword>
<protein>
    <recommendedName>
        <fullName evidence="5">Alkyl transferase</fullName>
        <ecNumber evidence="5">2.5.1.-</ecNumber>
    </recommendedName>
</protein>
<dbReference type="PANTHER" id="PTHR10291">
    <property type="entry name" value="DEHYDRODOLICHYL DIPHOSPHATE SYNTHASE FAMILY MEMBER"/>
    <property type="match status" value="1"/>
</dbReference>
<dbReference type="GO" id="GO:0016094">
    <property type="term" value="P:polyprenol biosynthetic process"/>
    <property type="evidence" value="ECO:0007669"/>
    <property type="project" value="TreeGrafter"/>
</dbReference>
<dbReference type="PROSITE" id="PS01066">
    <property type="entry name" value="UPP_SYNTHASE"/>
    <property type="match status" value="1"/>
</dbReference>
<gene>
    <name evidence="6" type="primary">DHDDS</name>
    <name evidence="6" type="ORF">TR85840</name>
</gene>
<evidence type="ECO:0000256" key="2">
    <source>
        <dbReference type="ARBA" id="ARBA00022679"/>
    </source>
</evidence>
<reference evidence="6" key="1">
    <citation type="submission" date="2016-01" db="EMBL/GenBank/DDBJ databases">
        <title>Reference transcriptome for the parasite Schistocephalus solidus: insights into the molecular evolution of parasitism.</title>
        <authorList>
            <person name="Hebert F.O."/>
            <person name="Grambauer S."/>
            <person name="Barber I."/>
            <person name="Landry C.R."/>
            <person name="Aubin-Horth N."/>
        </authorList>
    </citation>
    <scope>NUCLEOTIDE SEQUENCE</scope>
</reference>
<dbReference type="HAMAP" id="MF_01139">
    <property type="entry name" value="ISPT"/>
    <property type="match status" value="1"/>
</dbReference>
<evidence type="ECO:0000256" key="4">
    <source>
        <dbReference type="ARBA" id="ARBA00047353"/>
    </source>
</evidence>
<keyword evidence="5" id="KW-0472">Membrane</keyword>
<dbReference type="InterPro" id="IPR001441">
    <property type="entry name" value="UPP_synth-like"/>
</dbReference>
<dbReference type="GO" id="GO:0045547">
    <property type="term" value="F:ditrans,polycis-polyprenyl diphosphate synthase [(2E,6E)-farnesyl diphosphate specific] activity"/>
    <property type="evidence" value="ECO:0007669"/>
    <property type="project" value="UniProtKB-EC"/>
</dbReference>
<dbReference type="FunFam" id="3.40.1180.10:FF:000005">
    <property type="entry name" value="Alkyl transferase"/>
    <property type="match status" value="1"/>
</dbReference>
<evidence type="ECO:0000256" key="5">
    <source>
        <dbReference type="RuleBase" id="RU363018"/>
    </source>
</evidence>
<dbReference type="EMBL" id="GEEE01019798">
    <property type="protein sequence ID" value="JAP43427.1"/>
    <property type="molecule type" value="Transcribed_RNA"/>
</dbReference>
<dbReference type="Gene3D" id="3.40.1180.10">
    <property type="entry name" value="Decaprenyl diphosphate synthase-like"/>
    <property type="match status" value="1"/>
</dbReference>
<dbReference type="Pfam" id="PF01255">
    <property type="entry name" value="Prenyltransf"/>
    <property type="match status" value="1"/>
</dbReference>
<dbReference type="GO" id="GO:0005783">
    <property type="term" value="C:endoplasmic reticulum"/>
    <property type="evidence" value="ECO:0007669"/>
    <property type="project" value="TreeGrafter"/>
</dbReference>
<proteinExistence type="inferred from homology"/>
<keyword evidence="2 5" id="KW-0808">Transferase</keyword>
<dbReference type="NCBIfam" id="TIGR00055">
    <property type="entry name" value="uppS"/>
    <property type="match status" value="1"/>
</dbReference>
<dbReference type="InterPro" id="IPR036424">
    <property type="entry name" value="UPP_synth-like_sf"/>
</dbReference>
<dbReference type="EC" id="2.5.1.-" evidence="5"/>
<name>A0A0X3P0V6_SCHSO</name>
<keyword evidence="5" id="KW-0812">Transmembrane</keyword>
<dbReference type="SUPFAM" id="SSF64005">
    <property type="entry name" value="Undecaprenyl diphosphate synthase"/>
    <property type="match status" value="1"/>
</dbReference>